<dbReference type="AlphaFoldDB" id="A0A0E9PI83"/>
<accession>A0A0E9PI83</accession>
<keyword evidence="1" id="KW-1133">Transmembrane helix</keyword>
<organism evidence="2">
    <name type="scientific">Anguilla anguilla</name>
    <name type="common">European freshwater eel</name>
    <name type="synonym">Muraena anguilla</name>
    <dbReference type="NCBI Taxonomy" id="7936"/>
    <lineage>
        <taxon>Eukaryota</taxon>
        <taxon>Metazoa</taxon>
        <taxon>Chordata</taxon>
        <taxon>Craniata</taxon>
        <taxon>Vertebrata</taxon>
        <taxon>Euteleostomi</taxon>
        <taxon>Actinopterygii</taxon>
        <taxon>Neopterygii</taxon>
        <taxon>Teleostei</taxon>
        <taxon>Anguilliformes</taxon>
        <taxon>Anguillidae</taxon>
        <taxon>Anguilla</taxon>
    </lineage>
</organism>
<reference evidence="2" key="1">
    <citation type="submission" date="2014-11" db="EMBL/GenBank/DDBJ databases">
        <authorList>
            <person name="Amaro Gonzalez C."/>
        </authorList>
    </citation>
    <scope>NUCLEOTIDE SEQUENCE</scope>
</reference>
<protein>
    <submittedName>
        <fullName evidence="2">Uncharacterized protein</fullName>
    </submittedName>
</protein>
<keyword evidence="1" id="KW-0472">Membrane</keyword>
<proteinExistence type="predicted"/>
<name>A0A0E9PI83_ANGAN</name>
<keyword evidence="1" id="KW-0812">Transmembrane</keyword>
<sequence>MACCGSYHIYVYIMFYSVKLCHQIKAGITFLFCKNIVSLLLLKTKEN</sequence>
<evidence type="ECO:0000313" key="2">
    <source>
        <dbReference type="EMBL" id="JAH04224.1"/>
    </source>
</evidence>
<reference evidence="2" key="2">
    <citation type="journal article" date="2015" name="Fish Shellfish Immunol.">
        <title>Early steps in the European eel (Anguilla anguilla)-Vibrio vulnificus interaction in the gills: Role of the RtxA13 toxin.</title>
        <authorList>
            <person name="Callol A."/>
            <person name="Pajuelo D."/>
            <person name="Ebbesson L."/>
            <person name="Teles M."/>
            <person name="MacKenzie S."/>
            <person name="Amaro C."/>
        </authorList>
    </citation>
    <scope>NUCLEOTIDE SEQUENCE</scope>
</reference>
<evidence type="ECO:0000256" key="1">
    <source>
        <dbReference type="SAM" id="Phobius"/>
    </source>
</evidence>
<dbReference type="EMBL" id="GBXM01104353">
    <property type="protein sequence ID" value="JAH04224.1"/>
    <property type="molecule type" value="Transcribed_RNA"/>
</dbReference>
<feature type="transmembrane region" description="Helical" evidence="1">
    <location>
        <begin position="24"/>
        <end position="42"/>
    </location>
</feature>